<dbReference type="InterPro" id="IPR027277">
    <property type="entry name" value="NadC/ModD"/>
</dbReference>
<dbReference type="CDD" id="cd01572">
    <property type="entry name" value="QPRTase"/>
    <property type="match status" value="1"/>
</dbReference>
<dbReference type="Gene3D" id="3.90.1170.20">
    <property type="entry name" value="Quinolinate phosphoribosyl transferase, N-terminal domain"/>
    <property type="match status" value="1"/>
</dbReference>
<gene>
    <name evidence="12" type="primary">nadC</name>
    <name evidence="12" type="ORF">ABVT43_09575</name>
</gene>
<evidence type="ECO:0000256" key="4">
    <source>
        <dbReference type="ARBA" id="ARBA00011944"/>
    </source>
</evidence>
<dbReference type="GO" id="GO:0004514">
    <property type="term" value="F:nicotinate-nucleotide diphosphorylase (carboxylating) activity"/>
    <property type="evidence" value="ECO:0007669"/>
    <property type="project" value="UniProtKB-EC"/>
</dbReference>
<evidence type="ECO:0000256" key="9">
    <source>
        <dbReference type="PIRNR" id="PIRNR006250"/>
    </source>
</evidence>
<evidence type="ECO:0000256" key="1">
    <source>
        <dbReference type="ARBA" id="ARBA00003237"/>
    </source>
</evidence>
<keyword evidence="6 9" id="KW-0328">Glycosyltransferase</keyword>
<dbReference type="SUPFAM" id="SSF54675">
    <property type="entry name" value="Nicotinate/Quinolinate PRTase N-terminal domain-like"/>
    <property type="match status" value="1"/>
</dbReference>
<evidence type="ECO:0000256" key="7">
    <source>
        <dbReference type="ARBA" id="ARBA00022679"/>
    </source>
</evidence>
<dbReference type="SUPFAM" id="SSF51690">
    <property type="entry name" value="Nicotinate/Quinolinate PRTase C-terminal domain-like"/>
    <property type="match status" value="1"/>
</dbReference>
<evidence type="ECO:0000256" key="8">
    <source>
        <dbReference type="ARBA" id="ARBA00033102"/>
    </source>
</evidence>
<dbReference type="EC" id="2.4.2.19" evidence="4"/>
<evidence type="ECO:0000313" key="13">
    <source>
        <dbReference type="Proteomes" id="UP001548189"/>
    </source>
</evidence>
<dbReference type="PIRSF" id="PIRSF006250">
    <property type="entry name" value="NadC_ModD"/>
    <property type="match status" value="1"/>
</dbReference>
<protein>
    <recommendedName>
        <fullName evidence="4">nicotinate-nucleotide diphosphorylase (carboxylating)</fullName>
        <ecNumber evidence="4">2.4.2.19</ecNumber>
    </recommendedName>
    <alternativeName>
        <fullName evidence="8">Quinolinate phosphoribosyltransferase [decarboxylating]</fullName>
    </alternativeName>
</protein>
<accession>A0ABV2BTW4</accession>
<keyword evidence="13" id="KW-1185">Reference proteome</keyword>
<organism evidence="12 13">
    <name type="scientific">Aliikangiella maris</name>
    <dbReference type="NCBI Taxonomy" id="3162458"/>
    <lineage>
        <taxon>Bacteria</taxon>
        <taxon>Pseudomonadati</taxon>
        <taxon>Pseudomonadota</taxon>
        <taxon>Gammaproteobacteria</taxon>
        <taxon>Oceanospirillales</taxon>
        <taxon>Pleioneaceae</taxon>
        <taxon>Aliikangiella</taxon>
    </lineage>
</organism>
<evidence type="ECO:0000256" key="2">
    <source>
        <dbReference type="ARBA" id="ARBA00004893"/>
    </source>
</evidence>
<comment type="caution">
    <text evidence="12">The sequence shown here is derived from an EMBL/GenBank/DDBJ whole genome shotgun (WGS) entry which is preliminary data.</text>
</comment>
<dbReference type="InterPro" id="IPR013785">
    <property type="entry name" value="Aldolase_TIM"/>
</dbReference>
<dbReference type="InterPro" id="IPR022412">
    <property type="entry name" value="Quinolinate_PRibosylTrfase_N"/>
</dbReference>
<dbReference type="Pfam" id="PF01729">
    <property type="entry name" value="QRPTase_C"/>
    <property type="match status" value="1"/>
</dbReference>
<evidence type="ECO:0000256" key="6">
    <source>
        <dbReference type="ARBA" id="ARBA00022676"/>
    </source>
</evidence>
<proteinExistence type="inferred from homology"/>
<feature type="domain" description="Quinolinate phosphoribosyl transferase C-terminal" evidence="10">
    <location>
        <begin position="126"/>
        <end position="292"/>
    </location>
</feature>
<dbReference type="Gene3D" id="3.20.20.70">
    <property type="entry name" value="Aldolase class I"/>
    <property type="match status" value="1"/>
</dbReference>
<dbReference type="InterPro" id="IPR004393">
    <property type="entry name" value="NadC"/>
</dbReference>
<feature type="domain" description="Quinolinate phosphoribosyl transferase N-terminal" evidence="11">
    <location>
        <begin position="33"/>
        <end position="123"/>
    </location>
</feature>
<dbReference type="NCBIfam" id="TIGR00078">
    <property type="entry name" value="nadC"/>
    <property type="match status" value="1"/>
</dbReference>
<comment type="function">
    <text evidence="1">Involved in the catabolism of quinolinic acid (QA).</text>
</comment>
<evidence type="ECO:0000256" key="5">
    <source>
        <dbReference type="ARBA" id="ARBA00022642"/>
    </source>
</evidence>
<dbReference type="PANTHER" id="PTHR32179:SF3">
    <property type="entry name" value="NICOTINATE-NUCLEOTIDE PYROPHOSPHORYLASE [CARBOXYLATING]"/>
    <property type="match status" value="1"/>
</dbReference>
<dbReference type="RefSeq" id="WP_353895959.1">
    <property type="nucleotide sequence ID" value="NZ_JBEVCJ010000009.1"/>
</dbReference>
<evidence type="ECO:0000259" key="11">
    <source>
        <dbReference type="Pfam" id="PF02749"/>
    </source>
</evidence>
<dbReference type="InterPro" id="IPR036068">
    <property type="entry name" value="Nicotinate_pribotase-like_C"/>
</dbReference>
<dbReference type="InterPro" id="IPR037128">
    <property type="entry name" value="Quinolinate_PRibosylTase_N_sf"/>
</dbReference>
<dbReference type="EMBL" id="JBEVCJ010000009">
    <property type="protein sequence ID" value="MET1255374.1"/>
    <property type="molecule type" value="Genomic_DNA"/>
</dbReference>
<dbReference type="PANTHER" id="PTHR32179">
    <property type="entry name" value="NICOTINATE-NUCLEOTIDE PYROPHOSPHORYLASE [CARBOXYLATING]"/>
    <property type="match status" value="1"/>
</dbReference>
<comment type="similarity">
    <text evidence="3 9">Belongs to the NadC/ModD family.</text>
</comment>
<evidence type="ECO:0000313" key="12">
    <source>
        <dbReference type="EMBL" id="MET1255374.1"/>
    </source>
</evidence>
<name>A0ABV2BTW4_9GAMM</name>
<sequence length="296" mass="31905">MNAAQFQQLLTHEIKQMCHIALTEDLAGEGNPDITAELISPATTATATLISREAGILCGTAWVEQVFELLGNDVSISWQTATGHRVKDGDPISANQTLCTLKGNARSLLTGERSAMNFLQTLSATATRTAQYLQQISHTQCQLLDTRKTIPGMRFGQKYAVSCGGGTNHRLGLSDAYLIKENHIMACGGIQAALATAINNHPDKLLEIEVENLEELSQALNGKAQVIMLDNFSLSDMQAAIQIRNQHSNQAKLEASGNISLSTIAKIAETGVDFISVGALTKNIEAMDLSMRIILE</sequence>
<dbReference type="Proteomes" id="UP001548189">
    <property type="component" value="Unassembled WGS sequence"/>
</dbReference>
<evidence type="ECO:0000256" key="3">
    <source>
        <dbReference type="ARBA" id="ARBA00009400"/>
    </source>
</evidence>
<dbReference type="Pfam" id="PF02749">
    <property type="entry name" value="QRPTase_N"/>
    <property type="match status" value="1"/>
</dbReference>
<comment type="pathway">
    <text evidence="2">Cofactor biosynthesis; NAD(+) biosynthesis; nicotinate D-ribonucleotide from quinolinate: step 1/1.</text>
</comment>
<keyword evidence="7 9" id="KW-0808">Transferase</keyword>
<evidence type="ECO:0000259" key="10">
    <source>
        <dbReference type="Pfam" id="PF01729"/>
    </source>
</evidence>
<keyword evidence="5" id="KW-0662">Pyridine nucleotide biosynthesis</keyword>
<reference evidence="12 13" key="1">
    <citation type="submission" date="2024-06" db="EMBL/GenBank/DDBJ databases">
        <authorList>
            <person name="Li F."/>
        </authorList>
    </citation>
    <scope>NUCLEOTIDE SEQUENCE [LARGE SCALE GENOMIC DNA]</scope>
    <source>
        <strain evidence="12 13">GXAS 311</strain>
    </source>
</reference>
<dbReference type="InterPro" id="IPR002638">
    <property type="entry name" value="Quinolinate_PRibosylTrfase_C"/>
</dbReference>